<evidence type="ECO:0000256" key="1">
    <source>
        <dbReference type="ARBA" id="ARBA00022741"/>
    </source>
</evidence>
<dbReference type="SUPFAM" id="SSF52540">
    <property type="entry name" value="P-loop containing nucleoside triphosphate hydrolases"/>
    <property type="match status" value="1"/>
</dbReference>
<dbReference type="PANTHER" id="PTHR32071:SF117">
    <property type="entry name" value="PTS-DEPENDENT DIHYDROXYACETONE KINASE OPERON REGULATORY PROTEIN-RELATED"/>
    <property type="match status" value="1"/>
</dbReference>
<dbReference type="InterPro" id="IPR003593">
    <property type="entry name" value="AAA+_ATPase"/>
</dbReference>
<dbReference type="SUPFAM" id="SSF55781">
    <property type="entry name" value="GAF domain-like"/>
    <property type="match status" value="1"/>
</dbReference>
<keyword evidence="3" id="KW-0805">Transcription regulation</keyword>
<dbReference type="InterPro" id="IPR025662">
    <property type="entry name" value="Sigma_54_int_dom_ATP-bd_1"/>
</dbReference>
<dbReference type="Gene3D" id="3.30.450.40">
    <property type="match status" value="1"/>
</dbReference>
<dbReference type="InterPro" id="IPR029016">
    <property type="entry name" value="GAF-like_dom_sf"/>
</dbReference>
<dbReference type="InterPro" id="IPR002078">
    <property type="entry name" value="Sigma_54_int"/>
</dbReference>
<proteinExistence type="predicted"/>
<evidence type="ECO:0000259" key="8">
    <source>
        <dbReference type="PROSITE" id="PS50045"/>
    </source>
</evidence>
<dbReference type="InterPro" id="IPR003018">
    <property type="entry name" value="GAF"/>
</dbReference>
<dbReference type="InterPro" id="IPR058031">
    <property type="entry name" value="AAA_lid_NorR"/>
</dbReference>
<dbReference type="PANTHER" id="PTHR32071">
    <property type="entry name" value="TRANSCRIPTIONAL REGULATORY PROTEIN"/>
    <property type="match status" value="1"/>
</dbReference>
<feature type="coiled-coil region" evidence="7">
    <location>
        <begin position="150"/>
        <end position="181"/>
    </location>
</feature>
<dbReference type="GO" id="GO:0003677">
    <property type="term" value="F:DNA binding"/>
    <property type="evidence" value="ECO:0007669"/>
    <property type="project" value="UniProtKB-KW"/>
</dbReference>
<dbReference type="FunFam" id="3.40.50.300:FF:000006">
    <property type="entry name" value="DNA-binding transcriptional regulator NtrC"/>
    <property type="match status" value="1"/>
</dbReference>
<dbReference type="SMART" id="SM00382">
    <property type="entry name" value="AAA"/>
    <property type="match status" value="1"/>
</dbReference>
<dbReference type="Proteomes" id="UP000317238">
    <property type="component" value="Unassembled WGS sequence"/>
</dbReference>
<dbReference type="GO" id="GO:0005524">
    <property type="term" value="F:ATP binding"/>
    <property type="evidence" value="ECO:0007669"/>
    <property type="project" value="UniProtKB-KW"/>
</dbReference>
<dbReference type="AlphaFoldDB" id="A0A5C5Y2P3"/>
<dbReference type="Gene3D" id="1.10.10.60">
    <property type="entry name" value="Homeodomain-like"/>
    <property type="match status" value="1"/>
</dbReference>
<keyword evidence="4" id="KW-0238">DNA-binding</keyword>
<dbReference type="PROSITE" id="PS00688">
    <property type="entry name" value="SIGMA54_INTERACT_3"/>
    <property type="match status" value="1"/>
</dbReference>
<keyword evidence="7" id="KW-0175">Coiled coil</keyword>
<dbReference type="InterPro" id="IPR025944">
    <property type="entry name" value="Sigma_54_int_dom_CS"/>
</dbReference>
<dbReference type="OrthoDB" id="9765164at2"/>
<dbReference type="Gene3D" id="3.40.50.300">
    <property type="entry name" value="P-loop containing nucleotide triphosphate hydrolases"/>
    <property type="match status" value="1"/>
</dbReference>
<name>A0A5C5Y2P3_9PLAN</name>
<organism evidence="9 10">
    <name type="scientific">Crateriforma conspicua</name>
    <dbReference type="NCBI Taxonomy" id="2527996"/>
    <lineage>
        <taxon>Bacteria</taxon>
        <taxon>Pseudomonadati</taxon>
        <taxon>Planctomycetota</taxon>
        <taxon>Planctomycetia</taxon>
        <taxon>Planctomycetales</taxon>
        <taxon>Planctomycetaceae</taxon>
        <taxon>Crateriforma</taxon>
    </lineage>
</organism>
<dbReference type="FunFam" id="1.10.8.60:FF:000014">
    <property type="entry name" value="DNA-binding transcriptional regulator NtrC"/>
    <property type="match status" value="1"/>
</dbReference>
<accession>A0A5C5Y2P3</accession>
<protein>
    <submittedName>
        <fullName evidence="9">Formate hydrogenlyase transcriptional activator</fullName>
    </submittedName>
</protein>
<dbReference type="Pfam" id="PF25601">
    <property type="entry name" value="AAA_lid_14"/>
    <property type="match status" value="1"/>
</dbReference>
<dbReference type="CDD" id="cd00009">
    <property type="entry name" value="AAA"/>
    <property type="match status" value="1"/>
</dbReference>
<keyword evidence="1" id="KW-0547">Nucleotide-binding</keyword>
<dbReference type="GO" id="GO:0016829">
    <property type="term" value="F:lyase activity"/>
    <property type="evidence" value="ECO:0007669"/>
    <property type="project" value="UniProtKB-KW"/>
</dbReference>
<keyword evidence="10" id="KW-1185">Reference proteome</keyword>
<comment type="caution">
    <text evidence="9">The sequence shown here is derived from an EMBL/GenBank/DDBJ whole genome shotgun (WGS) entry which is preliminary data.</text>
</comment>
<gene>
    <name evidence="9" type="primary">fhlA_2</name>
    <name evidence="9" type="ORF">Pan14r_22930</name>
</gene>
<keyword evidence="5" id="KW-0010">Activator</keyword>
<dbReference type="PROSITE" id="PS00675">
    <property type="entry name" value="SIGMA54_INTERACT_1"/>
    <property type="match status" value="1"/>
</dbReference>
<keyword evidence="6" id="KW-0804">Transcription</keyword>
<dbReference type="PROSITE" id="PS50045">
    <property type="entry name" value="SIGMA54_INTERACT_4"/>
    <property type="match status" value="1"/>
</dbReference>
<keyword evidence="9" id="KW-0456">Lyase</keyword>
<evidence type="ECO:0000256" key="4">
    <source>
        <dbReference type="ARBA" id="ARBA00023125"/>
    </source>
</evidence>
<keyword evidence="2" id="KW-0067">ATP-binding</keyword>
<dbReference type="EMBL" id="SJPL01000001">
    <property type="protein sequence ID" value="TWT69996.1"/>
    <property type="molecule type" value="Genomic_DNA"/>
</dbReference>
<reference evidence="9 10" key="1">
    <citation type="submission" date="2019-02" db="EMBL/GenBank/DDBJ databases">
        <title>Deep-cultivation of Planctomycetes and their phenomic and genomic characterization uncovers novel biology.</title>
        <authorList>
            <person name="Wiegand S."/>
            <person name="Jogler M."/>
            <person name="Boedeker C."/>
            <person name="Pinto D."/>
            <person name="Vollmers J."/>
            <person name="Rivas-Marin E."/>
            <person name="Kohn T."/>
            <person name="Peeters S.H."/>
            <person name="Heuer A."/>
            <person name="Rast P."/>
            <person name="Oberbeckmann S."/>
            <person name="Bunk B."/>
            <person name="Jeske O."/>
            <person name="Meyerdierks A."/>
            <person name="Storesund J.E."/>
            <person name="Kallscheuer N."/>
            <person name="Luecker S."/>
            <person name="Lage O.M."/>
            <person name="Pohl T."/>
            <person name="Merkel B.J."/>
            <person name="Hornburger P."/>
            <person name="Mueller R.-W."/>
            <person name="Bruemmer F."/>
            <person name="Labrenz M."/>
            <person name="Spormann A.M."/>
            <person name="Op Den Camp H."/>
            <person name="Overmann J."/>
            <person name="Amann R."/>
            <person name="Jetten M.S.M."/>
            <person name="Mascher T."/>
            <person name="Medema M.H."/>
            <person name="Devos D.P."/>
            <person name="Kaster A.-K."/>
            <person name="Ovreas L."/>
            <person name="Rohde M."/>
            <person name="Galperin M.Y."/>
            <person name="Jogler C."/>
        </authorList>
    </citation>
    <scope>NUCLEOTIDE SEQUENCE [LARGE SCALE GENOMIC DNA]</scope>
    <source>
        <strain evidence="9 10">Pan14r</strain>
    </source>
</reference>
<evidence type="ECO:0000256" key="2">
    <source>
        <dbReference type="ARBA" id="ARBA00022840"/>
    </source>
</evidence>
<dbReference type="Pfam" id="PF01590">
    <property type="entry name" value="GAF"/>
    <property type="match status" value="1"/>
</dbReference>
<sequence length="500" mass="56181">MPIDQIEDQINESLKSLVQFLGNDRCRFFEFGDDNAYINVTHSYAVEGCPRFPIGAFEVAQLPWFINEFGEGNCVFAKSIPDDLPPEADREARYCQEHGIQSNVAVPLRAGGQVLGGLTFAFIERPCSWPRETVLRLQLIGEVFAGSLLRRRTEMSLRDKIAENEQLRRRLEQENLYLREQTVLRHHHGKIVGRSDALLKVLADVERVATTDAPVLLTGETGTGKELLAQAIHELSSRSGSPMIVVNCASLPATLIESELFGRVAGAYTGAASAQIGRFELADGSTLFLDEIGEFPLELQAKLLRVLQDGKFERLGSPDSVSVNVRIIAATNRDLHQASRDGKFRTDLFHRLNVFPIRVPPLRERRDDIPSLAWSFVETFGRRMGKTIKSFPRKSMQRLQRHDWPGNVRELSNAIERAMILTDGDTLNLVMDDWGAERPARRLSLKESEKQQILDVLQETGWRIRGKGGAAELFDVKPTTLEARMARLGIRRPGNRSDDS</sequence>
<evidence type="ECO:0000256" key="6">
    <source>
        <dbReference type="ARBA" id="ARBA00023163"/>
    </source>
</evidence>
<dbReference type="Pfam" id="PF00158">
    <property type="entry name" value="Sigma54_activat"/>
    <property type="match status" value="1"/>
</dbReference>
<dbReference type="GO" id="GO:0006355">
    <property type="term" value="P:regulation of DNA-templated transcription"/>
    <property type="evidence" value="ECO:0007669"/>
    <property type="project" value="InterPro"/>
</dbReference>
<dbReference type="InterPro" id="IPR027417">
    <property type="entry name" value="P-loop_NTPase"/>
</dbReference>
<evidence type="ECO:0000313" key="9">
    <source>
        <dbReference type="EMBL" id="TWT69996.1"/>
    </source>
</evidence>
<evidence type="ECO:0000256" key="3">
    <source>
        <dbReference type="ARBA" id="ARBA00023015"/>
    </source>
</evidence>
<evidence type="ECO:0000256" key="7">
    <source>
        <dbReference type="SAM" id="Coils"/>
    </source>
</evidence>
<feature type="domain" description="Sigma-54 factor interaction" evidence="8">
    <location>
        <begin position="191"/>
        <end position="420"/>
    </location>
</feature>
<evidence type="ECO:0000256" key="5">
    <source>
        <dbReference type="ARBA" id="ARBA00023159"/>
    </source>
</evidence>
<dbReference type="SMART" id="SM00065">
    <property type="entry name" value="GAF"/>
    <property type="match status" value="1"/>
</dbReference>
<dbReference type="Gene3D" id="1.10.8.60">
    <property type="match status" value="1"/>
</dbReference>
<evidence type="ECO:0000313" key="10">
    <source>
        <dbReference type="Proteomes" id="UP000317238"/>
    </source>
</evidence>